<proteinExistence type="predicted"/>
<reference evidence="1 2" key="1">
    <citation type="submission" date="2018-02" db="EMBL/GenBank/DDBJ databases">
        <title>Solimicrobium silvestre gen. nov., sp. nov., isolated from alpine forest soil.</title>
        <authorList>
            <person name="Margesin R."/>
            <person name="Albuquerque L."/>
            <person name="Zhang D.-C."/>
            <person name="Froufe H.J.C."/>
            <person name="Severino R."/>
            <person name="Roxo I."/>
            <person name="Egas C."/>
            <person name="Da Costa M.S."/>
        </authorList>
    </citation>
    <scope>NUCLEOTIDE SEQUENCE [LARGE SCALE GENOMIC DNA]</scope>
    <source>
        <strain evidence="1 2">S20-91</strain>
    </source>
</reference>
<dbReference type="Proteomes" id="UP000237839">
    <property type="component" value="Unassembled WGS sequence"/>
</dbReference>
<dbReference type="EMBL" id="PUGF01000011">
    <property type="protein sequence ID" value="PRC92794.1"/>
    <property type="molecule type" value="Genomic_DNA"/>
</dbReference>
<dbReference type="AlphaFoldDB" id="A0A2S9GYJ7"/>
<dbReference type="RefSeq" id="WP_105532281.1">
    <property type="nucleotide sequence ID" value="NZ_PUGF01000011.1"/>
</dbReference>
<organism evidence="1 2">
    <name type="scientific">Solimicrobium silvestre</name>
    <dbReference type="NCBI Taxonomy" id="2099400"/>
    <lineage>
        <taxon>Bacteria</taxon>
        <taxon>Pseudomonadati</taxon>
        <taxon>Pseudomonadota</taxon>
        <taxon>Betaproteobacteria</taxon>
        <taxon>Burkholderiales</taxon>
        <taxon>Oxalobacteraceae</taxon>
        <taxon>Solimicrobium</taxon>
    </lineage>
</organism>
<keyword evidence="2" id="KW-1185">Reference proteome</keyword>
<comment type="caution">
    <text evidence="1">The sequence shown here is derived from an EMBL/GenBank/DDBJ whole genome shotgun (WGS) entry which is preliminary data.</text>
</comment>
<sequence length="59" mass="6195">MSDVKKNDVENKDEKDAGLDVTKVTFDKNGEVTGLSDEVLDSVSGGLKSVNNSCTNSGC</sequence>
<evidence type="ECO:0000313" key="2">
    <source>
        <dbReference type="Proteomes" id="UP000237839"/>
    </source>
</evidence>
<gene>
    <name evidence="1" type="ORF">S2091_2524</name>
</gene>
<name>A0A2S9GYJ7_9BURK</name>
<evidence type="ECO:0000313" key="1">
    <source>
        <dbReference type="EMBL" id="PRC92794.1"/>
    </source>
</evidence>
<accession>A0A2S9GYJ7</accession>
<protein>
    <submittedName>
        <fullName evidence="1">Uncharacterized protein</fullName>
    </submittedName>
</protein>